<evidence type="ECO:0000256" key="1">
    <source>
        <dbReference type="SAM" id="MobiDB-lite"/>
    </source>
</evidence>
<feature type="transmembrane region" description="Helical" evidence="2">
    <location>
        <begin position="83"/>
        <end position="109"/>
    </location>
</feature>
<name>A0ABN2HFX0_9ACTN</name>
<dbReference type="RefSeq" id="WP_344090068.1">
    <property type="nucleotide sequence ID" value="NZ_BAAAHB010000026.1"/>
</dbReference>
<evidence type="ECO:0000256" key="2">
    <source>
        <dbReference type="SAM" id="Phobius"/>
    </source>
</evidence>
<keyword evidence="4" id="KW-1185">Reference proteome</keyword>
<gene>
    <name evidence="3" type="ORF">GCM10009544_28160</name>
</gene>
<keyword evidence="2" id="KW-1133">Transmembrane helix</keyword>
<proteinExistence type="predicted"/>
<feature type="compositionally biased region" description="Low complexity" evidence="1">
    <location>
        <begin position="19"/>
        <end position="29"/>
    </location>
</feature>
<keyword evidence="2" id="KW-0812">Transmembrane</keyword>
<organism evidence="3 4">
    <name type="scientific">Streptomyces stramineus</name>
    <dbReference type="NCBI Taxonomy" id="173861"/>
    <lineage>
        <taxon>Bacteria</taxon>
        <taxon>Bacillati</taxon>
        <taxon>Actinomycetota</taxon>
        <taxon>Actinomycetes</taxon>
        <taxon>Kitasatosporales</taxon>
        <taxon>Streptomycetaceae</taxon>
        <taxon>Streptomyces</taxon>
    </lineage>
</organism>
<reference evidence="4" key="1">
    <citation type="journal article" date="2019" name="Int. J. Syst. Evol. Microbiol.">
        <title>The Global Catalogue of Microorganisms (GCM) 10K type strain sequencing project: providing services to taxonomists for standard genome sequencing and annotation.</title>
        <authorList>
            <consortium name="The Broad Institute Genomics Platform"/>
            <consortium name="The Broad Institute Genome Sequencing Center for Infectious Disease"/>
            <person name="Wu L."/>
            <person name="Ma J."/>
        </authorList>
    </citation>
    <scope>NUCLEOTIDE SEQUENCE [LARGE SCALE GENOMIC DNA]</scope>
    <source>
        <strain evidence="4">JCM 10649</strain>
    </source>
</reference>
<evidence type="ECO:0000313" key="4">
    <source>
        <dbReference type="Proteomes" id="UP001499895"/>
    </source>
</evidence>
<protein>
    <submittedName>
        <fullName evidence="3">Uncharacterized protein</fullName>
    </submittedName>
</protein>
<evidence type="ECO:0000313" key="3">
    <source>
        <dbReference type="EMBL" id="GAA0464183.1"/>
    </source>
</evidence>
<sequence>MDTTRDPITALARADQPWTHPHPTTPAPLLHTHGPAAHTGIVVPPEQLAALITAAQLAQQAPPAPPPAATPVETRISGRAKGAALVTAAGGIGVGTAAVGIGYGAGLIADKSEGLMTAALAFGIGSGSLAALVLLLRFLFASRTSSGATTNHTTINQTVHASGWFSKGSIHNH</sequence>
<dbReference type="Proteomes" id="UP001499895">
    <property type="component" value="Unassembled WGS sequence"/>
</dbReference>
<comment type="caution">
    <text evidence="3">The sequence shown here is derived from an EMBL/GenBank/DDBJ whole genome shotgun (WGS) entry which is preliminary data.</text>
</comment>
<keyword evidence="2" id="KW-0472">Membrane</keyword>
<feature type="region of interest" description="Disordered" evidence="1">
    <location>
        <begin position="1"/>
        <end position="29"/>
    </location>
</feature>
<accession>A0ABN2HFX0</accession>
<dbReference type="EMBL" id="BAAAHB010000026">
    <property type="protein sequence ID" value="GAA0464183.1"/>
    <property type="molecule type" value="Genomic_DNA"/>
</dbReference>
<feature type="transmembrane region" description="Helical" evidence="2">
    <location>
        <begin position="115"/>
        <end position="136"/>
    </location>
</feature>